<gene>
    <name evidence="1" type="ORF">V5E97_09950</name>
</gene>
<proteinExistence type="predicted"/>
<sequence length="210" mass="24313">MAKFVWVNREDGFGQDAVDLHQCRRFLVSCPDPSEGGNWDHIVYYRTQNDFWIKESYEQELSGYQIVYCYEHAVTVAHDFLKNSRKLPLELEPAREIASAFDTYVSWMRGNQAHAGIVTLVSKPRWDRRERTLYFGEVLCRSFAANAKNQMRLLDAFEKENWPTKSISSPFGIGGPLKQTVDDFNATVSIQASFRFCMDNLRVGWKRAGH</sequence>
<accession>A0AAU7CLF6</accession>
<dbReference type="AlphaFoldDB" id="A0AAU7CLF6"/>
<organism evidence="1">
    <name type="scientific">Singulisphaera sp. Ch08</name>
    <dbReference type="NCBI Taxonomy" id="3120278"/>
    <lineage>
        <taxon>Bacteria</taxon>
        <taxon>Pseudomonadati</taxon>
        <taxon>Planctomycetota</taxon>
        <taxon>Planctomycetia</taxon>
        <taxon>Isosphaerales</taxon>
        <taxon>Isosphaeraceae</taxon>
        <taxon>Singulisphaera</taxon>
    </lineage>
</organism>
<protein>
    <submittedName>
        <fullName evidence="1">Uncharacterized protein</fullName>
    </submittedName>
</protein>
<dbReference type="EMBL" id="CP155447">
    <property type="protein sequence ID" value="XBH06337.1"/>
    <property type="molecule type" value="Genomic_DNA"/>
</dbReference>
<name>A0AAU7CLF6_9BACT</name>
<reference evidence="1" key="1">
    <citation type="submission" date="2024-05" db="EMBL/GenBank/DDBJ databases">
        <title>Planctomycetes of the genus Singulisphaera possess chitinolytic capabilities.</title>
        <authorList>
            <person name="Ivanova A."/>
        </authorList>
    </citation>
    <scope>NUCLEOTIDE SEQUENCE</scope>
    <source>
        <strain evidence="1">Ch08T</strain>
    </source>
</reference>
<evidence type="ECO:0000313" key="1">
    <source>
        <dbReference type="EMBL" id="XBH06337.1"/>
    </source>
</evidence>
<dbReference type="RefSeq" id="WP_406699188.1">
    <property type="nucleotide sequence ID" value="NZ_CP155447.1"/>
</dbReference>